<proteinExistence type="predicted"/>
<dbReference type="AlphaFoldDB" id="A0AAD9Z541"/>
<keyword evidence="3" id="KW-1185">Reference proteome</keyword>
<name>A0AAD9Z541_9LECA</name>
<gene>
    <name evidence="2" type="ORF">OEA41_009027</name>
</gene>
<dbReference type="PANTHER" id="PTHR37542:SF3">
    <property type="entry name" value="PRION-INHIBITION AND PROPAGATION HELO DOMAIN-CONTAINING PROTEIN"/>
    <property type="match status" value="1"/>
</dbReference>
<dbReference type="PANTHER" id="PTHR37542">
    <property type="entry name" value="HELO DOMAIN-CONTAINING PROTEIN-RELATED"/>
    <property type="match status" value="1"/>
</dbReference>
<comment type="caution">
    <text evidence="2">The sequence shown here is derived from an EMBL/GenBank/DDBJ whole genome shotgun (WGS) entry which is preliminary data.</text>
</comment>
<dbReference type="Proteomes" id="UP001276659">
    <property type="component" value="Unassembled WGS sequence"/>
</dbReference>
<dbReference type="Gene3D" id="1.10.510.10">
    <property type="entry name" value="Transferase(Phosphotransferase) domain 1"/>
    <property type="match status" value="2"/>
</dbReference>
<dbReference type="SUPFAM" id="SSF56112">
    <property type="entry name" value="Protein kinase-like (PK-like)"/>
    <property type="match status" value="2"/>
</dbReference>
<evidence type="ECO:0000313" key="2">
    <source>
        <dbReference type="EMBL" id="KAK3169643.1"/>
    </source>
</evidence>
<feature type="domain" description="Protein kinase" evidence="1">
    <location>
        <begin position="219"/>
        <end position="567"/>
    </location>
</feature>
<evidence type="ECO:0000313" key="3">
    <source>
        <dbReference type="Proteomes" id="UP001276659"/>
    </source>
</evidence>
<dbReference type="EMBL" id="JASNWA010000009">
    <property type="protein sequence ID" value="KAK3169643.1"/>
    <property type="molecule type" value="Genomic_DNA"/>
</dbReference>
<dbReference type="GO" id="GO:0005524">
    <property type="term" value="F:ATP binding"/>
    <property type="evidence" value="ECO:0007669"/>
    <property type="project" value="InterPro"/>
</dbReference>
<accession>A0AAD9Z541</accession>
<sequence>MIVDYDCDSKEIIDFKKSRDDFEQGKKVLSYMRCLRHPNIVELLGSFTFKDKHYLLFPPAEQDLEQLMSFSRAPARFDSDEAYLLALQGLGSAVNHMHTYTSNVLDIAMIGCYYDLKPKNILVLEDGFILAGFGHRFAIQAQIIRSCFQSTAAGTIDNQKNVNDSSKQRPFLFAVRTANDSLEAILPVVELRKVHARLEHHILDEGDPKKLTNIGQTAFDPSLYPGVGKLAAVKRMIELSRGDLVTEPRAVQFSIDAVHVTTELGFHHIGQLTLESTGQKLPVLIERIEYEAHWSNEGIGKIMFDMIGIIGELHDTTAEHPSLKTLRCRGYYHDQSKQAFGLLFELPLSAAMVEDVSRIFSLADVIEKTYRIRLKYPLLGDRFELAFNIVSALMELHKAGWLHKNIATSNLIFCGRTIDDLSMDALYVTGFNYSRPNDKMIFSDGPRTRGRDWSLRQEYQRPDYRRRGVGYISQYDYYSIGMMLLEIGLWQNITQKLLKKTTLGPDEKQDYALNEHVPFIGSYMGARYTDAVQYCLGYKGISAGIFESLTFLESHKSLQIAFDERVV</sequence>
<evidence type="ECO:0000259" key="1">
    <source>
        <dbReference type="PROSITE" id="PS50011"/>
    </source>
</evidence>
<dbReference type="GO" id="GO:0004672">
    <property type="term" value="F:protein kinase activity"/>
    <property type="evidence" value="ECO:0007669"/>
    <property type="project" value="InterPro"/>
</dbReference>
<protein>
    <recommendedName>
        <fullName evidence="1">Protein kinase domain-containing protein</fullName>
    </recommendedName>
</protein>
<dbReference type="Pfam" id="PF00069">
    <property type="entry name" value="Pkinase"/>
    <property type="match status" value="1"/>
</dbReference>
<dbReference type="PROSITE" id="PS50011">
    <property type="entry name" value="PROTEIN_KINASE_DOM"/>
    <property type="match status" value="1"/>
</dbReference>
<dbReference type="InterPro" id="IPR000719">
    <property type="entry name" value="Prot_kinase_dom"/>
</dbReference>
<dbReference type="InterPro" id="IPR011009">
    <property type="entry name" value="Kinase-like_dom_sf"/>
</dbReference>
<organism evidence="2 3">
    <name type="scientific">Lepraria neglecta</name>
    <dbReference type="NCBI Taxonomy" id="209136"/>
    <lineage>
        <taxon>Eukaryota</taxon>
        <taxon>Fungi</taxon>
        <taxon>Dikarya</taxon>
        <taxon>Ascomycota</taxon>
        <taxon>Pezizomycotina</taxon>
        <taxon>Lecanoromycetes</taxon>
        <taxon>OSLEUM clade</taxon>
        <taxon>Lecanoromycetidae</taxon>
        <taxon>Lecanorales</taxon>
        <taxon>Lecanorineae</taxon>
        <taxon>Stereocaulaceae</taxon>
        <taxon>Lepraria</taxon>
    </lineage>
</organism>
<reference evidence="2" key="1">
    <citation type="submission" date="2022-11" db="EMBL/GenBank/DDBJ databases">
        <title>Chromosomal genome sequence assembly and mating type (MAT) locus characterization of the leprose asexual lichenized fungus Lepraria neglecta (Nyl.) Erichsen.</title>
        <authorList>
            <person name="Allen J.L."/>
            <person name="Pfeffer B."/>
        </authorList>
    </citation>
    <scope>NUCLEOTIDE SEQUENCE</scope>
    <source>
        <strain evidence="2">Allen 5258</strain>
    </source>
</reference>